<feature type="non-terminal residue" evidence="1">
    <location>
        <position position="59"/>
    </location>
</feature>
<protein>
    <submittedName>
        <fullName evidence="1">1803_t:CDS:1</fullName>
    </submittedName>
</protein>
<name>A0A9W4T9R6_9GLOM</name>
<organism evidence="1 2">
    <name type="scientific">Funneliformis geosporum</name>
    <dbReference type="NCBI Taxonomy" id="1117311"/>
    <lineage>
        <taxon>Eukaryota</taxon>
        <taxon>Fungi</taxon>
        <taxon>Fungi incertae sedis</taxon>
        <taxon>Mucoromycota</taxon>
        <taxon>Glomeromycotina</taxon>
        <taxon>Glomeromycetes</taxon>
        <taxon>Glomerales</taxon>
        <taxon>Glomeraceae</taxon>
        <taxon>Funneliformis</taxon>
    </lineage>
</organism>
<evidence type="ECO:0000313" key="2">
    <source>
        <dbReference type="Proteomes" id="UP001153678"/>
    </source>
</evidence>
<evidence type="ECO:0000313" key="1">
    <source>
        <dbReference type="EMBL" id="CAI2198131.1"/>
    </source>
</evidence>
<dbReference type="EMBL" id="CAMKVN010017913">
    <property type="protein sequence ID" value="CAI2198131.1"/>
    <property type="molecule type" value="Genomic_DNA"/>
</dbReference>
<keyword evidence="2" id="KW-1185">Reference proteome</keyword>
<comment type="caution">
    <text evidence="1">The sequence shown here is derived from an EMBL/GenBank/DDBJ whole genome shotgun (WGS) entry which is preliminary data.</text>
</comment>
<reference evidence="1" key="1">
    <citation type="submission" date="2022-08" db="EMBL/GenBank/DDBJ databases">
        <authorList>
            <person name="Kallberg Y."/>
            <person name="Tangrot J."/>
            <person name="Rosling A."/>
        </authorList>
    </citation>
    <scope>NUCLEOTIDE SEQUENCE</scope>
    <source>
        <strain evidence="1">Wild A</strain>
    </source>
</reference>
<dbReference type="Proteomes" id="UP001153678">
    <property type="component" value="Unassembled WGS sequence"/>
</dbReference>
<gene>
    <name evidence="1" type="ORF">FWILDA_LOCUS18420</name>
</gene>
<accession>A0A9W4T9R6</accession>
<proteinExistence type="predicted"/>
<sequence length="59" mass="6976">NYLENVNVIYNNIKETNAIILKLQKLVKIHSSSQRKEKFARQYEVEELSVKELILDIKS</sequence>
<dbReference type="AlphaFoldDB" id="A0A9W4T9R6"/>